<feature type="transmembrane region" description="Helical" evidence="1">
    <location>
        <begin position="106"/>
        <end position="127"/>
    </location>
</feature>
<organism evidence="3 4">
    <name type="scientific">Candidatus Brevundimonas colombiensis</name>
    <dbReference type="NCBI Taxonomy" id="3121376"/>
    <lineage>
        <taxon>Bacteria</taxon>
        <taxon>Pseudomonadati</taxon>
        <taxon>Pseudomonadota</taxon>
        <taxon>Alphaproteobacteria</taxon>
        <taxon>Caulobacterales</taxon>
        <taxon>Caulobacteraceae</taxon>
        <taxon>Brevundimonas</taxon>
    </lineage>
</organism>
<gene>
    <name evidence="3" type="ORF">P0Y50_10140</name>
</gene>
<name>A0AAJ5X0M8_9CAUL</name>
<evidence type="ECO:0000313" key="4">
    <source>
        <dbReference type="Proteomes" id="UP001213664"/>
    </source>
</evidence>
<dbReference type="InterPro" id="IPR046216">
    <property type="entry name" value="DUF6249"/>
</dbReference>
<dbReference type="Proteomes" id="UP001213664">
    <property type="component" value="Chromosome"/>
</dbReference>
<evidence type="ECO:0000313" key="3">
    <source>
        <dbReference type="EMBL" id="WEK38908.1"/>
    </source>
</evidence>
<feature type="transmembrane region" description="Helical" evidence="1">
    <location>
        <begin position="76"/>
        <end position="100"/>
    </location>
</feature>
<reference evidence="3" key="1">
    <citation type="submission" date="2023-03" db="EMBL/GenBank/DDBJ databases">
        <title>Andean soil-derived lignocellulolytic bacterial consortium as a source of novel taxa and putative plastic-active enzymes.</title>
        <authorList>
            <person name="Diaz-Garcia L."/>
            <person name="Chuvochina M."/>
            <person name="Feuerriegel G."/>
            <person name="Bunk B."/>
            <person name="Sproer C."/>
            <person name="Streit W.R."/>
            <person name="Rodriguez L.M."/>
            <person name="Overmann J."/>
            <person name="Jimenez D.J."/>
        </authorList>
    </citation>
    <scope>NUCLEOTIDE SEQUENCE</scope>
    <source>
        <strain evidence="3">MAG 833</strain>
    </source>
</reference>
<evidence type="ECO:0000256" key="1">
    <source>
        <dbReference type="SAM" id="Phobius"/>
    </source>
</evidence>
<proteinExistence type="predicted"/>
<feature type="transmembrane region" description="Helical" evidence="1">
    <location>
        <begin position="6"/>
        <end position="27"/>
    </location>
</feature>
<dbReference type="Pfam" id="PF19762">
    <property type="entry name" value="DUF6249"/>
    <property type="match status" value="1"/>
</dbReference>
<evidence type="ECO:0000259" key="2">
    <source>
        <dbReference type="Pfam" id="PF19762"/>
    </source>
</evidence>
<keyword evidence="1" id="KW-1133">Transmembrane helix</keyword>
<dbReference type="AlphaFoldDB" id="A0AAJ5X0M8"/>
<keyword evidence="1" id="KW-0472">Membrane</keyword>
<keyword evidence="1" id="KW-0812">Transmembrane</keyword>
<protein>
    <submittedName>
        <fullName evidence="3">DUF6249 domain-containing protein</fullName>
    </submittedName>
</protein>
<sequence>MDDFIPIFAIFAVFGTITAIVFGPTFLKYKEKRDMQVTVRQAVDKGLELPPELLDAMTKDVERSLPSRTKDIRKGVLSLAAGVGIAGFGIVVEGATHVWGGNGAGALLGIACIPIAIGIAFIVLGFFNPNKA</sequence>
<feature type="domain" description="DUF6249" evidence="2">
    <location>
        <begin position="7"/>
        <end position="127"/>
    </location>
</feature>
<dbReference type="EMBL" id="CP119326">
    <property type="protein sequence ID" value="WEK38908.1"/>
    <property type="molecule type" value="Genomic_DNA"/>
</dbReference>
<accession>A0AAJ5X0M8</accession>